<dbReference type="GO" id="GO:0009360">
    <property type="term" value="C:DNA polymerase III complex"/>
    <property type="evidence" value="ECO:0007669"/>
    <property type="project" value="InterPro"/>
</dbReference>
<dbReference type="Gene3D" id="3.40.50.300">
    <property type="entry name" value="P-loop containing nucleotide triphosphate hydrolases"/>
    <property type="match status" value="1"/>
</dbReference>
<feature type="non-terminal residue" evidence="6">
    <location>
        <position position="253"/>
    </location>
</feature>
<dbReference type="Pfam" id="PF06144">
    <property type="entry name" value="DNA_pol3_delta"/>
    <property type="match status" value="1"/>
</dbReference>
<gene>
    <name evidence="6" type="ORF">S06H3_28772</name>
</gene>
<keyword evidence="3" id="KW-0235">DNA replication</keyword>
<accession>X1NWB6</accession>
<dbReference type="SUPFAM" id="SSF52540">
    <property type="entry name" value="P-loop containing nucleoside triphosphate hydrolases"/>
    <property type="match status" value="1"/>
</dbReference>
<keyword evidence="1" id="KW-0808">Transferase</keyword>
<reference evidence="6" key="1">
    <citation type="journal article" date="2014" name="Front. Microbiol.">
        <title>High frequency of phylogenetically diverse reductive dehalogenase-homologous genes in deep subseafloor sedimentary metagenomes.</title>
        <authorList>
            <person name="Kawai M."/>
            <person name="Futagami T."/>
            <person name="Toyoda A."/>
            <person name="Takaki Y."/>
            <person name="Nishi S."/>
            <person name="Hori S."/>
            <person name="Arai W."/>
            <person name="Tsubouchi T."/>
            <person name="Morono Y."/>
            <person name="Uchiyama I."/>
            <person name="Ito T."/>
            <person name="Fujiyama A."/>
            <person name="Inagaki F."/>
            <person name="Takami H."/>
        </authorList>
    </citation>
    <scope>NUCLEOTIDE SEQUENCE</scope>
    <source>
        <strain evidence="6">Expedition CK06-06</strain>
    </source>
</reference>
<organism evidence="6">
    <name type="scientific">marine sediment metagenome</name>
    <dbReference type="NCBI Taxonomy" id="412755"/>
    <lineage>
        <taxon>unclassified sequences</taxon>
        <taxon>metagenomes</taxon>
        <taxon>ecological metagenomes</taxon>
    </lineage>
</organism>
<feature type="domain" description="DNA polymerase III delta N-terminal" evidence="5">
    <location>
        <begin position="16"/>
        <end position="123"/>
    </location>
</feature>
<dbReference type="PANTHER" id="PTHR34388:SF1">
    <property type="entry name" value="DNA POLYMERASE III SUBUNIT DELTA"/>
    <property type="match status" value="1"/>
</dbReference>
<evidence type="ECO:0000256" key="3">
    <source>
        <dbReference type="ARBA" id="ARBA00022705"/>
    </source>
</evidence>
<dbReference type="NCBIfam" id="TIGR01128">
    <property type="entry name" value="holA"/>
    <property type="match status" value="1"/>
</dbReference>
<dbReference type="AlphaFoldDB" id="X1NWB6"/>
<dbReference type="GO" id="GO:0003677">
    <property type="term" value="F:DNA binding"/>
    <property type="evidence" value="ECO:0007669"/>
    <property type="project" value="InterPro"/>
</dbReference>
<dbReference type="InterPro" id="IPR005790">
    <property type="entry name" value="DNA_polIII_delta"/>
</dbReference>
<evidence type="ECO:0000313" key="6">
    <source>
        <dbReference type="EMBL" id="GAI31070.1"/>
    </source>
</evidence>
<evidence type="ECO:0000256" key="4">
    <source>
        <dbReference type="ARBA" id="ARBA00022932"/>
    </source>
</evidence>
<name>X1NWB6_9ZZZZ</name>
<keyword evidence="4" id="KW-0239">DNA-directed DNA polymerase</keyword>
<dbReference type="GO" id="GO:0003887">
    <property type="term" value="F:DNA-directed DNA polymerase activity"/>
    <property type="evidence" value="ECO:0007669"/>
    <property type="project" value="UniProtKB-KW"/>
</dbReference>
<dbReference type="InterPro" id="IPR010372">
    <property type="entry name" value="DNA_pol3_delta_N"/>
</dbReference>
<proteinExistence type="predicted"/>
<protein>
    <recommendedName>
        <fullName evidence="5">DNA polymerase III delta N-terminal domain-containing protein</fullName>
    </recommendedName>
</protein>
<evidence type="ECO:0000256" key="2">
    <source>
        <dbReference type="ARBA" id="ARBA00022695"/>
    </source>
</evidence>
<evidence type="ECO:0000259" key="5">
    <source>
        <dbReference type="Pfam" id="PF06144"/>
    </source>
</evidence>
<sequence length="253" mass="28352">MAESTSKTKKGHKPIYIIAGKEASLVNAECEKLLEKLLEPQQRMTGLFNADPAQVSASEVLDELRTLPFLTERRVVLVKNADKFVSENRELLEKYFDNPCPTGVLILTVTSWDSRTKLAKKLPGVGKLLSVTQPKPWQLPGRLIKYAGDAHDKNLTTDAAELLIELTGDSLPRLYSEIDKLALFAHTEKAITARHVELLIGHNRFYNCFAVIDACLAGNTAKAVDRLRNMFAEDKSTEYTVVGAFAFHFRRMF</sequence>
<keyword evidence="2" id="KW-0548">Nucleotidyltransferase</keyword>
<dbReference type="EMBL" id="BARV01016814">
    <property type="protein sequence ID" value="GAI31070.1"/>
    <property type="molecule type" value="Genomic_DNA"/>
</dbReference>
<comment type="caution">
    <text evidence="6">The sequence shown here is derived from an EMBL/GenBank/DDBJ whole genome shotgun (WGS) entry which is preliminary data.</text>
</comment>
<dbReference type="Gene3D" id="1.10.8.60">
    <property type="match status" value="1"/>
</dbReference>
<evidence type="ECO:0000256" key="1">
    <source>
        <dbReference type="ARBA" id="ARBA00022679"/>
    </source>
</evidence>
<dbReference type="InterPro" id="IPR027417">
    <property type="entry name" value="P-loop_NTPase"/>
</dbReference>
<dbReference type="PANTHER" id="PTHR34388">
    <property type="entry name" value="DNA POLYMERASE III SUBUNIT DELTA"/>
    <property type="match status" value="1"/>
</dbReference>
<dbReference type="GO" id="GO:0006261">
    <property type="term" value="P:DNA-templated DNA replication"/>
    <property type="evidence" value="ECO:0007669"/>
    <property type="project" value="TreeGrafter"/>
</dbReference>